<feature type="domain" description="PTS EIIB type-2" evidence="8">
    <location>
        <begin position="4"/>
        <end position="100"/>
    </location>
</feature>
<keyword evidence="7" id="KW-0732">Signal</keyword>
<accession>A0ABS7SYA5</accession>
<evidence type="ECO:0000313" key="9">
    <source>
        <dbReference type="EMBL" id="MBZ2386520.1"/>
    </source>
</evidence>
<keyword evidence="4" id="KW-0808">Transferase</keyword>
<dbReference type="PROSITE" id="PS51099">
    <property type="entry name" value="PTS_EIIB_TYPE_2"/>
    <property type="match status" value="1"/>
</dbReference>
<evidence type="ECO:0000256" key="7">
    <source>
        <dbReference type="SAM" id="SignalP"/>
    </source>
</evidence>
<comment type="caution">
    <text evidence="9">The sequence shown here is derived from an EMBL/GenBank/DDBJ whole genome shotgun (WGS) entry which is preliminary data.</text>
</comment>
<keyword evidence="6" id="KW-0418">Kinase</keyword>
<feature type="chain" id="PRO_5046583274" evidence="7">
    <location>
        <begin position="21"/>
        <end position="104"/>
    </location>
</feature>
<dbReference type="Proteomes" id="UP000734271">
    <property type="component" value="Unassembled WGS sequence"/>
</dbReference>
<dbReference type="Gene3D" id="3.40.50.2300">
    <property type="match status" value="1"/>
</dbReference>
<name>A0ABS7SYA5_9FIRM</name>
<feature type="signal peptide" evidence="7">
    <location>
        <begin position="1"/>
        <end position="20"/>
    </location>
</feature>
<evidence type="ECO:0000259" key="8">
    <source>
        <dbReference type="PROSITE" id="PS51099"/>
    </source>
</evidence>
<keyword evidence="2" id="KW-0597">Phosphoprotein</keyword>
<dbReference type="InterPro" id="IPR003501">
    <property type="entry name" value="PTS_EIIB_2/3"/>
</dbReference>
<keyword evidence="5" id="KW-0598">Phosphotransferase system</keyword>
<dbReference type="InterPro" id="IPR013011">
    <property type="entry name" value="PTS_EIIB_2"/>
</dbReference>
<dbReference type="NCBIfam" id="TIGR00829">
    <property type="entry name" value="FRU"/>
    <property type="match status" value="1"/>
</dbReference>
<dbReference type="InterPro" id="IPR050864">
    <property type="entry name" value="Bacterial_PTS_Sugar_Transport"/>
</dbReference>
<dbReference type="RefSeq" id="WP_223418641.1">
    <property type="nucleotide sequence ID" value="NZ_JAIPME010000002.1"/>
</dbReference>
<keyword evidence="1" id="KW-0813">Transport</keyword>
<dbReference type="PANTHER" id="PTHR30505">
    <property type="entry name" value="FRUCTOSE-LIKE PERMEASE"/>
    <property type="match status" value="1"/>
</dbReference>
<evidence type="ECO:0000313" key="10">
    <source>
        <dbReference type="Proteomes" id="UP000734271"/>
    </source>
</evidence>
<keyword evidence="10" id="KW-1185">Reference proteome</keyword>
<protein>
    <submittedName>
        <fullName evidence="9">PTS fructose transporter subunit IIB</fullName>
    </submittedName>
</protein>
<evidence type="ECO:0000256" key="2">
    <source>
        <dbReference type="ARBA" id="ARBA00022553"/>
    </source>
</evidence>
<dbReference type="SUPFAM" id="SSF52794">
    <property type="entry name" value="PTS system IIB component-like"/>
    <property type="match status" value="1"/>
</dbReference>
<reference evidence="9 10" key="1">
    <citation type="submission" date="2021-08" db="EMBL/GenBank/DDBJ databases">
        <title>FDA dAtabase for Regulatory Grade micrObial Sequences (FDA-ARGOS): Supporting development and validation of Infectious Disease Dx tests.</title>
        <authorList>
            <person name="Sproer C."/>
            <person name="Gronow S."/>
            <person name="Severitt S."/>
            <person name="Schroder I."/>
            <person name="Tallon L."/>
            <person name="Sadzewicz L."/>
            <person name="Zhao X."/>
            <person name="Boylan J."/>
            <person name="Ott S."/>
            <person name="Bowen H."/>
            <person name="Vavikolanu K."/>
            <person name="Hazen T."/>
            <person name="Aluvathingal J."/>
            <person name="Nadendla S."/>
            <person name="Lowell S."/>
            <person name="Myers T."/>
            <person name="Yan Y."/>
            <person name="Sichtig H."/>
        </authorList>
    </citation>
    <scope>NUCLEOTIDE SEQUENCE [LARGE SCALE GENOMIC DNA]</scope>
    <source>
        <strain evidence="9 10">FDAARGOS_1460</strain>
    </source>
</reference>
<dbReference type="InterPro" id="IPR036095">
    <property type="entry name" value="PTS_EIIB-like_sf"/>
</dbReference>
<dbReference type="PANTHER" id="PTHR30505:SF0">
    <property type="entry name" value="FRUCTOSE-LIKE PTS SYSTEM EIIBC COMPONENT-RELATED"/>
    <property type="match status" value="1"/>
</dbReference>
<sequence>MKKFVGLCACTMGLAHTFMAAEAIQKAAEKKGYECKIETQGSDGIQNELTAEDLAEADIILLSTAITPQNMERFEGYEVYEVSLAEAIKNPDGIIQEIEDDLNS</sequence>
<dbReference type="Pfam" id="PF02302">
    <property type="entry name" value="PTS_IIB"/>
    <property type="match status" value="1"/>
</dbReference>
<organism evidence="9 10">
    <name type="scientific">Anaerococcus murdochii</name>
    <dbReference type="NCBI Taxonomy" id="411577"/>
    <lineage>
        <taxon>Bacteria</taxon>
        <taxon>Bacillati</taxon>
        <taxon>Bacillota</taxon>
        <taxon>Tissierellia</taxon>
        <taxon>Tissierellales</taxon>
        <taxon>Peptoniphilaceae</taxon>
        <taxon>Anaerococcus</taxon>
    </lineage>
</organism>
<proteinExistence type="predicted"/>
<dbReference type="InterPro" id="IPR003353">
    <property type="entry name" value="PTS_IIB_fruc"/>
</dbReference>
<evidence type="ECO:0000256" key="4">
    <source>
        <dbReference type="ARBA" id="ARBA00022679"/>
    </source>
</evidence>
<evidence type="ECO:0000256" key="6">
    <source>
        <dbReference type="ARBA" id="ARBA00022777"/>
    </source>
</evidence>
<dbReference type="CDD" id="cd05569">
    <property type="entry name" value="PTS_IIB_fructose"/>
    <property type="match status" value="1"/>
</dbReference>
<evidence type="ECO:0000256" key="5">
    <source>
        <dbReference type="ARBA" id="ARBA00022683"/>
    </source>
</evidence>
<keyword evidence="3" id="KW-0762">Sugar transport</keyword>
<evidence type="ECO:0000256" key="1">
    <source>
        <dbReference type="ARBA" id="ARBA00022448"/>
    </source>
</evidence>
<gene>
    <name evidence="9" type="ORF">K8P03_04305</name>
</gene>
<evidence type="ECO:0000256" key="3">
    <source>
        <dbReference type="ARBA" id="ARBA00022597"/>
    </source>
</evidence>
<dbReference type="EMBL" id="JAIPME010000002">
    <property type="protein sequence ID" value="MBZ2386520.1"/>
    <property type="molecule type" value="Genomic_DNA"/>
</dbReference>